<feature type="transmembrane region" description="Helical" evidence="1">
    <location>
        <begin position="188"/>
        <end position="206"/>
    </location>
</feature>
<dbReference type="AlphaFoldDB" id="A0A948T2F3"/>
<evidence type="ECO:0000259" key="2">
    <source>
        <dbReference type="Pfam" id="PF07853"/>
    </source>
</evidence>
<dbReference type="PROSITE" id="PS51257">
    <property type="entry name" value="PROKAR_LIPOPROTEIN"/>
    <property type="match status" value="1"/>
</dbReference>
<accession>A0A948T2F3</accession>
<organism evidence="3 4">
    <name type="scientific">Candidatus Allofournierella pullistercoris</name>
    <dbReference type="NCBI Taxonomy" id="2838597"/>
    <lineage>
        <taxon>Bacteria</taxon>
        <taxon>Bacillati</taxon>
        <taxon>Bacillota</taxon>
        <taxon>Clostridia</taxon>
        <taxon>Eubacteriales</taxon>
        <taxon>Oscillospiraceae</taxon>
        <taxon>Allofournierella</taxon>
    </lineage>
</organism>
<dbReference type="EMBL" id="JAHLFP010000046">
    <property type="protein sequence ID" value="MBU3806337.1"/>
    <property type="molecule type" value="Genomic_DNA"/>
</dbReference>
<feature type="transmembrane region" description="Helical" evidence="1">
    <location>
        <begin position="9"/>
        <end position="30"/>
    </location>
</feature>
<dbReference type="GO" id="GO:0009636">
    <property type="term" value="P:response to toxic substance"/>
    <property type="evidence" value="ECO:0007669"/>
    <property type="project" value="TreeGrafter"/>
</dbReference>
<keyword evidence="1" id="KW-1133">Transmembrane helix</keyword>
<reference evidence="3" key="2">
    <citation type="submission" date="2021-04" db="EMBL/GenBank/DDBJ databases">
        <authorList>
            <person name="Gilroy R."/>
        </authorList>
    </citation>
    <scope>NUCLEOTIDE SEQUENCE</scope>
    <source>
        <strain evidence="3">B5_2728</strain>
    </source>
</reference>
<dbReference type="PANTHER" id="PTHR37810:SF5">
    <property type="entry name" value="IMMUNITY PROTEIN SDPI"/>
    <property type="match status" value="1"/>
</dbReference>
<evidence type="ECO:0000313" key="3">
    <source>
        <dbReference type="EMBL" id="MBU3806337.1"/>
    </source>
</evidence>
<gene>
    <name evidence="3" type="ORF">H9882_05535</name>
</gene>
<feature type="transmembrane region" description="Helical" evidence="1">
    <location>
        <begin position="117"/>
        <end position="137"/>
    </location>
</feature>
<feature type="domain" description="DUF1648" evidence="2">
    <location>
        <begin position="16"/>
        <end position="62"/>
    </location>
</feature>
<evidence type="ECO:0000256" key="1">
    <source>
        <dbReference type="SAM" id="Phobius"/>
    </source>
</evidence>
<keyword evidence="1" id="KW-0812">Transmembrane</keyword>
<name>A0A948T2F3_9FIRM</name>
<evidence type="ECO:0000313" key="4">
    <source>
        <dbReference type="Proteomes" id="UP000713596"/>
    </source>
</evidence>
<comment type="caution">
    <text evidence="3">The sequence shown here is derived from an EMBL/GenBank/DDBJ whole genome shotgun (WGS) entry which is preliminary data.</text>
</comment>
<protein>
    <submittedName>
        <fullName evidence="3">DUF1648 domain-containing protein</fullName>
    </submittedName>
</protein>
<sequence length="214" mass="24017">MKKRETTSFWAGLVSCLLPIGAGMILYSQMPIQVPVQWDLFTGQVTNTLARWQVVLGGPLVLAVLYWILHTSLHKTVWGSCMLGFLREGLSWFIPVVSMLMYSSIYSYQVLGNLQPVTVVYGLVGLLLIAMGSYLPALEPGSKLGIRDEYTQMGERHWYQVHRFAAGCVMLAGGTILLAGWLHPTLSWWMLIWPVLLAAPHIYSLAQERQSFSE</sequence>
<dbReference type="Pfam" id="PF07853">
    <property type="entry name" value="DUF1648"/>
    <property type="match status" value="1"/>
</dbReference>
<dbReference type="Proteomes" id="UP000713596">
    <property type="component" value="Unassembled WGS sequence"/>
</dbReference>
<dbReference type="PANTHER" id="PTHR37810">
    <property type="entry name" value="IMMUNITY PROTEIN SDPI"/>
    <property type="match status" value="1"/>
</dbReference>
<feature type="transmembrane region" description="Helical" evidence="1">
    <location>
        <begin position="50"/>
        <end position="69"/>
    </location>
</feature>
<reference evidence="3" key="1">
    <citation type="journal article" date="2021" name="PeerJ">
        <title>Extensive microbial diversity within the chicken gut microbiome revealed by metagenomics and culture.</title>
        <authorList>
            <person name="Gilroy R."/>
            <person name="Ravi A."/>
            <person name="Getino M."/>
            <person name="Pursley I."/>
            <person name="Horton D.L."/>
            <person name="Alikhan N.F."/>
            <person name="Baker D."/>
            <person name="Gharbi K."/>
            <person name="Hall N."/>
            <person name="Watson M."/>
            <person name="Adriaenssens E.M."/>
            <person name="Foster-Nyarko E."/>
            <person name="Jarju S."/>
            <person name="Secka A."/>
            <person name="Antonio M."/>
            <person name="Oren A."/>
            <person name="Chaudhuri R.R."/>
            <person name="La Ragione R."/>
            <person name="Hildebrand F."/>
            <person name="Pallen M.J."/>
        </authorList>
    </citation>
    <scope>NUCLEOTIDE SEQUENCE</scope>
    <source>
        <strain evidence="3">B5_2728</strain>
    </source>
</reference>
<dbReference type="InterPro" id="IPR012867">
    <property type="entry name" value="DUF1648"/>
</dbReference>
<keyword evidence="1" id="KW-0472">Membrane</keyword>
<proteinExistence type="predicted"/>
<feature type="transmembrane region" description="Helical" evidence="1">
    <location>
        <begin position="90"/>
        <end position="111"/>
    </location>
</feature>
<feature type="transmembrane region" description="Helical" evidence="1">
    <location>
        <begin position="164"/>
        <end position="182"/>
    </location>
</feature>